<gene>
    <name evidence="1" type="ORF">PCON_05170</name>
</gene>
<protein>
    <submittedName>
        <fullName evidence="1">Uncharacterized protein</fullName>
    </submittedName>
</protein>
<dbReference type="Proteomes" id="UP000018144">
    <property type="component" value="Unassembled WGS sequence"/>
</dbReference>
<keyword evidence="2" id="KW-1185">Reference proteome</keyword>
<dbReference type="EMBL" id="HF935261">
    <property type="protein sequence ID" value="CCX05583.1"/>
    <property type="molecule type" value="Genomic_DNA"/>
</dbReference>
<proteinExistence type="predicted"/>
<organism evidence="1 2">
    <name type="scientific">Pyronema omphalodes (strain CBS 100304)</name>
    <name type="common">Pyronema confluens</name>
    <dbReference type="NCBI Taxonomy" id="1076935"/>
    <lineage>
        <taxon>Eukaryota</taxon>
        <taxon>Fungi</taxon>
        <taxon>Dikarya</taxon>
        <taxon>Ascomycota</taxon>
        <taxon>Pezizomycotina</taxon>
        <taxon>Pezizomycetes</taxon>
        <taxon>Pezizales</taxon>
        <taxon>Pyronemataceae</taxon>
        <taxon>Pyronema</taxon>
    </lineage>
</organism>
<accession>U4KVH8</accession>
<dbReference type="AlphaFoldDB" id="U4KVH8"/>
<sequence length="78" mass="9084">MVFCFFRDAGCRARWEEWAYDAVVPALLWPSNCAYITPHNPRTTYPIVKRGKSRAVDFSRIIIVRMGISCTCLWPLMQ</sequence>
<name>U4KVH8_PYROM</name>
<reference evidence="1 2" key="1">
    <citation type="journal article" date="2013" name="PLoS Genet.">
        <title>The genome and development-dependent transcriptomes of Pyronema confluens: a window into fungal evolution.</title>
        <authorList>
            <person name="Traeger S."/>
            <person name="Altegoer F."/>
            <person name="Freitag M."/>
            <person name="Gabaldon T."/>
            <person name="Kempken F."/>
            <person name="Kumar A."/>
            <person name="Marcet-Houben M."/>
            <person name="Poggeler S."/>
            <person name="Stajich J.E."/>
            <person name="Nowrousian M."/>
        </authorList>
    </citation>
    <scope>NUCLEOTIDE SEQUENCE [LARGE SCALE GENOMIC DNA]</scope>
    <source>
        <strain evidence="2">CBS 100304</strain>
        <tissue evidence="1">Vegetative mycelium</tissue>
    </source>
</reference>
<evidence type="ECO:0000313" key="2">
    <source>
        <dbReference type="Proteomes" id="UP000018144"/>
    </source>
</evidence>
<evidence type="ECO:0000313" key="1">
    <source>
        <dbReference type="EMBL" id="CCX05583.1"/>
    </source>
</evidence>